<dbReference type="Proteomes" id="UP000824189">
    <property type="component" value="Unassembled WGS sequence"/>
</dbReference>
<feature type="domain" description="PPIase cyclophilin-type" evidence="5">
    <location>
        <begin position="125"/>
        <end position="280"/>
    </location>
</feature>
<accession>A0A9D1RW14</accession>
<keyword evidence="2" id="KW-0697">Rotamase</keyword>
<evidence type="ECO:0000256" key="2">
    <source>
        <dbReference type="RuleBase" id="RU363019"/>
    </source>
</evidence>
<feature type="compositionally biased region" description="Basic and acidic residues" evidence="3">
    <location>
        <begin position="261"/>
        <end position="275"/>
    </location>
</feature>
<evidence type="ECO:0000256" key="3">
    <source>
        <dbReference type="SAM" id="MobiDB-lite"/>
    </source>
</evidence>
<keyword evidence="4" id="KW-0472">Membrane</keyword>
<dbReference type="AlphaFoldDB" id="A0A9D1RW14"/>
<keyword evidence="4" id="KW-0812">Transmembrane</keyword>
<dbReference type="CDD" id="cd00317">
    <property type="entry name" value="cyclophilin"/>
    <property type="match status" value="1"/>
</dbReference>
<dbReference type="EC" id="5.2.1.8" evidence="2"/>
<gene>
    <name evidence="6" type="ORF">H9867_03275</name>
</gene>
<comment type="function">
    <text evidence="1 2">PPIases accelerate the folding of proteins. It catalyzes the cis-trans isomerization of proline imidic peptide bonds in oligopeptides.</text>
</comment>
<evidence type="ECO:0000313" key="6">
    <source>
        <dbReference type="EMBL" id="HIW95496.1"/>
    </source>
</evidence>
<reference evidence="6" key="1">
    <citation type="journal article" date="2021" name="PeerJ">
        <title>Extensive microbial diversity within the chicken gut microbiome revealed by metagenomics and culture.</title>
        <authorList>
            <person name="Gilroy R."/>
            <person name="Ravi A."/>
            <person name="Getino M."/>
            <person name="Pursley I."/>
            <person name="Horton D.L."/>
            <person name="Alikhan N.F."/>
            <person name="Baker D."/>
            <person name="Gharbi K."/>
            <person name="Hall N."/>
            <person name="Watson M."/>
            <person name="Adriaenssens E.M."/>
            <person name="Foster-Nyarko E."/>
            <person name="Jarju S."/>
            <person name="Secka A."/>
            <person name="Antonio M."/>
            <person name="Oren A."/>
            <person name="Chaudhuri R.R."/>
            <person name="La Ragione R."/>
            <person name="Hildebrand F."/>
            <person name="Pallen M.J."/>
        </authorList>
    </citation>
    <scope>NUCLEOTIDE SEQUENCE</scope>
    <source>
        <strain evidence="6">4376</strain>
    </source>
</reference>
<protein>
    <recommendedName>
        <fullName evidence="2">Peptidyl-prolyl cis-trans isomerase</fullName>
        <shortName evidence="2">PPIase</shortName>
        <ecNumber evidence="2">5.2.1.8</ecNumber>
    </recommendedName>
</protein>
<dbReference type="PANTHER" id="PTHR45625">
    <property type="entry name" value="PEPTIDYL-PROLYL CIS-TRANS ISOMERASE-RELATED"/>
    <property type="match status" value="1"/>
</dbReference>
<dbReference type="EMBL" id="DXFZ01000039">
    <property type="protein sequence ID" value="HIW95496.1"/>
    <property type="molecule type" value="Genomic_DNA"/>
</dbReference>
<reference evidence="6" key="2">
    <citation type="submission" date="2021-04" db="EMBL/GenBank/DDBJ databases">
        <authorList>
            <person name="Gilroy R."/>
        </authorList>
    </citation>
    <scope>NUCLEOTIDE SEQUENCE</scope>
    <source>
        <strain evidence="6">4376</strain>
    </source>
</reference>
<feature type="region of interest" description="Disordered" evidence="3">
    <location>
        <begin position="57"/>
        <end position="86"/>
    </location>
</feature>
<evidence type="ECO:0000256" key="4">
    <source>
        <dbReference type="SAM" id="Phobius"/>
    </source>
</evidence>
<sequence length="281" mass="29807">MPNAERRDSAIKELEHALKSRERKAKAAPLGVVAATLAVLVLLVGGIWFAATYQSDDSSDDVAQNDAATSEQNIEPAALPSGPSEAYEDTVSCEYVEEGEPSKPVDAPAGEDITTSGTRTVTLTTNSGDVKLELDNSKSPCTTNSFEHLAKEGFYNDTICHRSVKSDSMTILQCGDPTGSGTGGPGYTFADEYPTNGVDADQVEQPVTYPRGTLAMANSGANTNGSQFFLVTQDTQLPPKYNIFGTITDSGLKTLDTILDKAPEGDSKPEEEVKITKATVN</sequence>
<keyword evidence="4" id="KW-1133">Transmembrane helix</keyword>
<keyword evidence="2 6" id="KW-0413">Isomerase</keyword>
<proteinExistence type="inferred from homology"/>
<dbReference type="PROSITE" id="PS50072">
    <property type="entry name" value="CSA_PPIASE_2"/>
    <property type="match status" value="1"/>
</dbReference>
<comment type="catalytic activity">
    <reaction evidence="2">
        <text>[protein]-peptidylproline (omega=180) = [protein]-peptidylproline (omega=0)</text>
        <dbReference type="Rhea" id="RHEA:16237"/>
        <dbReference type="Rhea" id="RHEA-COMP:10747"/>
        <dbReference type="Rhea" id="RHEA-COMP:10748"/>
        <dbReference type="ChEBI" id="CHEBI:83833"/>
        <dbReference type="ChEBI" id="CHEBI:83834"/>
        <dbReference type="EC" id="5.2.1.8"/>
    </reaction>
</comment>
<dbReference type="Pfam" id="PF00160">
    <property type="entry name" value="Pro_isomerase"/>
    <property type="match status" value="1"/>
</dbReference>
<comment type="similarity">
    <text evidence="2">Belongs to the cyclophilin-type PPIase family.</text>
</comment>
<dbReference type="InterPro" id="IPR044666">
    <property type="entry name" value="Cyclophilin_A-like"/>
</dbReference>
<evidence type="ECO:0000259" key="5">
    <source>
        <dbReference type="PROSITE" id="PS50072"/>
    </source>
</evidence>
<dbReference type="GO" id="GO:0003755">
    <property type="term" value="F:peptidyl-prolyl cis-trans isomerase activity"/>
    <property type="evidence" value="ECO:0007669"/>
    <property type="project" value="UniProtKB-UniRule"/>
</dbReference>
<dbReference type="PANTHER" id="PTHR45625:SF3">
    <property type="entry name" value="PEPTIDYL-PROLYL CIS-TRANS ISOMERASE B-RELATED"/>
    <property type="match status" value="1"/>
</dbReference>
<evidence type="ECO:0000313" key="7">
    <source>
        <dbReference type="Proteomes" id="UP000824189"/>
    </source>
</evidence>
<dbReference type="PRINTS" id="PR00153">
    <property type="entry name" value="CSAPPISMRASE"/>
</dbReference>
<feature type="transmembrane region" description="Helical" evidence="4">
    <location>
        <begin position="27"/>
        <end position="51"/>
    </location>
</feature>
<comment type="caution">
    <text evidence="6">The sequence shown here is derived from an EMBL/GenBank/DDBJ whole genome shotgun (WGS) entry which is preliminary data.</text>
</comment>
<dbReference type="SUPFAM" id="SSF50891">
    <property type="entry name" value="Cyclophilin-like"/>
    <property type="match status" value="1"/>
</dbReference>
<evidence type="ECO:0000256" key="1">
    <source>
        <dbReference type="ARBA" id="ARBA00002388"/>
    </source>
</evidence>
<dbReference type="InterPro" id="IPR029000">
    <property type="entry name" value="Cyclophilin-like_dom_sf"/>
</dbReference>
<dbReference type="Gene3D" id="2.40.100.10">
    <property type="entry name" value="Cyclophilin-like"/>
    <property type="match status" value="1"/>
</dbReference>
<organism evidence="6 7">
    <name type="scientific">Candidatus Corynebacterium gallistercoris</name>
    <dbReference type="NCBI Taxonomy" id="2838530"/>
    <lineage>
        <taxon>Bacteria</taxon>
        <taxon>Bacillati</taxon>
        <taxon>Actinomycetota</taxon>
        <taxon>Actinomycetes</taxon>
        <taxon>Mycobacteriales</taxon>
        <taxon>Corynebacteriaceae</taxon>
        <taxon>Corynebacterium</taxon>
    </lineage>
</organism>
<name>A0A9D1RW14_9CORY</name>
<dbReference type="InterPro" id="IPR002130">
    <property type="entry name" value="Cyclophilin-type_PPIase_dom"/>
</dbReference>
<feature type="region of interest" description="Disordered" evidence="3">
    <location>
        <begin position="261"/>
        <end position="281"/>
    </location>
</feature>